<evidence type="ECO:0000313" key="2">
    <source>
        <dbReference type="EMBL" id="KAK4793931.1"/>
    </source>
</evidence>
<dbReference type="AlphaFoldDB" id="A0AAN7LVX4"/>
<feature type="region of interest" description="Disordered" evidence="1">
    <location>
        <begin position="185"/>
        <end position="204"/>
    </location>
</feature>
<comment type="caution">
    <text evidence="2">The sequence shown here is derived from an EMBL/GenBank/DDBJ whole genome shotgun (WGS) entry which is preliminary data.</text>
</comment>
<name>A0AAN7LVX4_TRANT</name>
<evidence type="ECO:0000256" key="1">
    <source>
        <dbReference type="SAM" id="MobiDB-lite"/>
    </source>
</evidence>
<dbReference type="PANTHER" id="PTHR33785">
    <property type="entry name" value="OS06G0550800 PROTEIN"/>
    <property type="match status" value="1"/>
</dbReference>
<dbReference type="EMBL" id="JAXQNO010000007">
    <property type="protein sequence ID" value="KAK4793931.1"/>
    <property type="molecule type" value="Genomic_DNA"/>
</dbReference>
<proteinExistence type="predicted"/>
<protein>
    <submittedName>
        <fullName evidence="2">Uncharacterized protein</fullName>
    </submittedName>
</protein>
<organism evidence="2 3">
    <name type="scientific">Trapa natans</name>
    <name type="common">Water chestnut</name>
    <dbReference type="NCBI Taxonomy" id="22666"/>
    <lineage>
        <taxon>Eukaryota</taxon>
        <taxon>Viridiplantae</taxon>
        <taxon>Streptophyta</taxon>
        <taxon>Embryophyta</taxon>
        <taxon>Tracheophyta</taxon>
        <taxon>Spermatophyta</taxon>
        <taxon>Magnoliopsida</taxon>
        <taxon>eudicotyledons</taxon>
        <taxon>Gunneridae</taxon>
        <taxon>Pentapetalae</taxon>
        <taxon>rosids</taxon>
        <taxon>malvids</taxon>
        <taxon>Myrtales</taxon>
        <taxon>Lythraceae</taxon>
        <taxon>Trapa</taxon>
    </lineage>
</organism>
<feature type="compositionally biased region" description="Pro residues" evidence="1">
    <location>
        <begin position="121"/>
        <end position="135"/>
    </location>
</feature>
<accession>A0AAN7LVX4</accession>
<gene>
    <name evidence="2" type="ORF">SAY86_011925</name>
</gene>
<dbReference type="PANTHER" id="PTHR33785:SF5">
    <property type="entry name" value="SERINE_ARGININE REPETITIVE MATRIX PROTEIN"/>
    <property type="match status" value="1"/>
</dbReference>
<keyword evidence="3" id="KW-1185">Reference proteome</keyword>
<evidence type="ECO:0000313" key="3">
    <source>
        <dbReference type="Proteomes" id="UP001346149"/>
    </source>
</evidence>
<dbReference type="Proteomes" id="UP001346149">
    <property type="component" value="Unassembled WGS sequence"/>
</dbReference>
<sequence>MGQFPLGPSRSPELAFEATTLFLVIGAPSLCNHADSGRMRVEGWESPEDPMDPSARNGGECNGDEAVDLLEEAWFFGNLLHRNRRHMTRCLSDPCPHSSDYSSSGMPLAPEKTPTKESYTPVPPRVPDKASPPPTDKNLNRRKTMKKHTQNFSSSFSYDDQSGHIQSPSSTEKTMAEVWQEAVAQGKVSSGKRRESRRSPCPVLLRTPSLPPCIDMEYVGIEETSQTKSHPRMTNSNRQSSLNISGFLPHQYDPKGIPNYRFRISSEEDMRRRLLNRSKSIKSRGELEFEELQGFKDLGFTFDNEIGPDIVSILPGLQKEEDSPPQGGGGGGGDQKHRKPYLSEAWLSQSFAPSIPRWHPREAGKEDVKAQIKFWARAVASNVRQEC</sequence>
<reference evidence="2 3" key="1">
    <citation type="journal article" date="2023" name="Hortic Res">
        <title>Pangenome of water caltrop reveals structural variations and asymmetric subgenome divergence after allopolyploidization.</title>
        <authorList>
            <person name="Zhang X."/>
            <person name="Chen Y."/>
            <person name="Wang L."/>
            <person name="Yuan Y."/>
            <person name="Fang M."/>
            <person name="Shi L."/>
            <person name="Lu R."/>
            <person name="Comes H.P."/>
            <person name="Ma Y."/>
            <person name="Chen Y."/>
            <person name="Huang G."/>
            <person name="Zhou Y."/>
            <person name="Zheng Z."/>
            <person name="Qiu Y."/>
        </authorList>
    </citation>
    <scope>NUCLEOTIDE SEQUENCE [LARGE SCALE GENOMIC DNA]</scope>
    <source>
        <strain evidence="2">F231</strain>
    </source>
</reference>
<feature type="region of interest" description="Disordered" evidence="1">
    <location>
        <begin position="94"/>
        <end position="147"/>
    </location>
</feature>
<feature type="region of interest" description="Disordered" evidence="1">
    <location>
        <begin position="317"/>
        <end position="339"/>
    </location>
</feature>